<feature type="repeat" description="WD" evidence="3">
    <location>
        <begin position="5"/>
        <end position="39"/>
    </location>
</feature>
<dbReference type="OrthoDB" id="496at2759"/>
<name>A0A1R1PSH4_ZANCU</name>
<gene>
    <name evidence="4" type="ORF">AX774_g2570</name>
</gene>
<dbReference type="GO" id="GO:0030621">
    <property type="term" value="F:U4 snRNA binding"/>
    <property type="evidence" value="ECO:0007669"/>
    <property type="project" value="TreeGrafter"/>
</dbReference>
<dbReference type="InterPro" id="IPR019775">
    <property type="entry name" value="WD40_repeat_CS"/>
</dbReference>
<dbReference type="PROSITE" id="PS50082">
    <property type="entry name" value="WD_REPEATS_2"/>
    <property type="match status" value="2"/>
</dbReference>
<dbReference type="GO" id="GO:0046540">
    <property type="term" value="C:U4/U6 x U5 tri-snRNP complex"/>
    <property type="evidence" value="ECO:0007669"/>
    <property type="project" value="TreeGrafter"/>
</dbReference>
<dbReference type="InterPro" id="IPR001680">
    <property type="entry name" value="WD40_rpt"/>
</dbReference>
<evidence type="ECO:0000256" key="3">
    <source>
        <dbReference type="PROSITE-ProRule" id="PRU00221"/>
    </source>
</evidence>
<evidence type="ECO:0000256" key="2">
    <source>
        <dbReference type="ARBA" id="ARBA00022737"/>
    </source>
</evidence>
<dbReference type="PROSITE" id="PS50294">
    <property type="entry name" value="WD_REPEATS_REGION"/>
    <property type="match status" value="1"/>
</dbReference>
<dbReference type="GO" id="GO:0017070">
    <property type="term" value="F:U6 snRNA binding"/>
    <property type="evidence" value="ECO:0007669"/>
    <property type="project" value="TreeGrafter"/>
</dbReference>
<dbReference type="PANTHER" id="PTHR19846:SF0">
    <property type="entry name" value="PRE-MRNA PROCESSING FACTOR 4"/>
    <property type="match status" value="1"/>
</dbReference>
<dbReference type="Gene3D" id="2.130.10.10">
    <property type="entry name" value="YVTN repeat-like/Quinoprotein amine dehydrogenase"/>
    <property type="match status" value="1"/>
</dbReference>
<sequence length="260" mass="28551">CEASFLGHNGAVTCFEAVDGVLLSGSADGLVREWDLNTGLLRLRFDLTWSARSLARLDSSDSLRVGTQSGDGGFIGALQFVGPALATGTADGFIRLYDRRSSQPVRSIASHSMPISSLRFNDRYIVSGSLDSSAAIWDLRALKLVQRIKFPSKVTSVSLLPSAPSNSFWFSASSSAFFNFSLLNSEFKAFDSLTGDLKLRMQNMIYDELDISKNPILLDYDHNSQKQNYFTKSHVSRLKYLDSDTLLTASETGSACIWSL</sequence>
<dbReference type="InterPro" id="IPR015943">
    <property type="entry name" value="WD40/YVTN_repeat-like_dom_sf"/>
</dbReference>
<reference evidence="5" key="1">
    <citation type="submission" date="2017-01" db="EMBL/GenBank/DDBJ databases">
        <authorList>
            <person name="Wang Y."/>
            <person name="White M."/>
            <person name="Kvist S."/>
            <person name="Moncalvo J.-M."/>
        </authorList>
    </citation>
    <scope>NUCLEOTIDE SEQUENCE [LARGE SCALE GENOMIC DNA]</scope>
    <source>
        <strain evidence="5">COL-18-3</strain>
    </source>
</reference>
<dbReference type="InterPro" id="IPR020472">
    <property type="entry name" value="WD40_PAC1"/>
</dbReference>
<dbReference type="InterPro" id="IPR036322">
    <property type="entry name" value="WD40_repeat_dom_sf"/>
</dbReference>
<proteinExistence type="predicted"/>
<dbReference type="EMBL" id="LSSK01000288">
    <property type="protein sequence ID" value="OMH83920.1"/>
    <property type="molecule type" value="Genomic_DNA"/>
</dbReference>
<dbReference type="AlphaFoldDB" id="A0A1R1PSH4"/>
<organism evidence="4 5">
    <name type="scientific">Zancudomyces culisetae</name>
    <name type="common">Gut fungus</name>
    <name type="synonym">Smittium culisetae</name>
    <dbReference type="NCBI Taxonomy" id="1213189"/>
    <lineage>
        <taxon>Eukaryota</taxon>
        <taxon>Fungi</taxon>
        <taxon>Fungi incertae sedis</taxon>
        <taxon>Zoopagomycota</taxon>
        <taxon>Kickxellomycotina</taxon>
        <taxon>Harpellomycetes</taxon>
        <taxon>Harpellales</taxon>
        <taxon>Legeriomycetaceae</taxon>
        <taxon>Zancudomyces</taxon>
    </lineage>
</organism>
<dbReference type="SMART" id="SM00320">
    <property type="entry name" value="WD40"/>
    <property type="match status" value="4"/>
</dbReference>
<evidence type="ECO:0000313" key="4">
    <source>
        <dbReference type="EMBL" id="OMH83920.1"/>
    </source>
</evidence>
<comment type="caution">
    <text evidence="4">The sequence shown here is derived from an EMBL/GenBank/DDBJ whole genome shotgun (WGS) entry which is preliminary data.</text>
</comment>
<keyword evidence="1 3" id="KW-0853">WD repeat</keyword>
<dbReference type="GO" id="GO:0000398">
    <property type="term" value="P:mRNA splicing, via spliceosome"/>
    <property type="evidence" value="ECO:0007669"/>
    <property type="project" value="TreeGrafter"/>
</dbReference>
<feature type="non-terminal residue" evidence="4">
    <location>
        <position position="1"/>
    </location>
</feature>
<protein>
    <submittedName>
        <fullName evidence="4">Mitochondrial division protein 1</fullName>
    </submittedName>
</protein>
<evidence type="ECO:0000313" key="5">
    <source>
        <dbReference type="Proteomes" id="UP000188320"/>
    </source>
</evidence>
<feature type="repeat" description="WD" evidence="3">
    <location>
        <begin position="108"/>
        <end position="147"/>
    </location>
</feature>
<dbReference type="Proteomes" id="UP000188320">
    <property type="component" value="Unassembled WGS sequence"/>
</dbReference>
<accession>A0A1R1PSH4</accession>
<dbReference type="PANTHER" id="PTHR19846">
    <property type="entry name" value="WD40 REPEAT PROTEIN"/>
    <property type="match status" value="1"/>
</dbReference>
<dbReference type="SUPFAM" id="SSF50978">
    <property type="entry name" value="WD40 repeat-like"/>
    <property type="match status" value="1"/>
</dbReference>
<dbReference type="PRINTS" id="PR00320">
    <property type="entry name" value="GPROTEINBRPT"/>
</dbReference>
<dbReference type="Pfam" id="PF00400">
    <property type="entry name" value="WD40"/>
    <property type="match status" value="2"/>
</dbReference>
<dbReference type="PROSITE" id="PS00678">
    <property type="entry name" value="WD_REPEATS_1"/>
    <property type="match status" value="1"/>
</dbReference>
<keyword evidence="2" id="KW-0677">Repeat</keyword>
<keyword evidence="5" id="KW-1185">Reference proteome</keyword>
<evidence type="ECO:0000256" key="1">
    <source>
        <dbReference type="ARBA" id="ARBA00022574"/>
    </source>
</evidence>